<organism evidence="4">
    <name type="scientific">marine sediment metagenome</name>
    <dbReference type="NCBI Taxonomy" id="412755"/>
    <lineage>
        <taxon>unclassified sequences</taxon>
        <taxon>metagenomes</taxon>
        <taxon>ecological metagenomes</taxon>
    </lineage>
</organism>
<dbReference type="Gene3D" id="3.10.196.10">
    <property type="entry name" value="Vitamin B12-dependent methionine synthase, activation domain"/>
    <property type="match status" value="2"/>
</dbReference>
<keyword evidence="2" id="KW-0170">Cobalt</keyword>
<accession>X1BC27</accession>
<dbReference type="InterPro" id="IPR050554">
    <property type="entry name" value="Met_Synthase/Corrinoid"/>
</dbReference>
<evidence type="ECO:0000256" key="1">
    <source>
        <dbReference type="ARBA" id="ARBA00022723"/>
    </source>
</evidence>
<dbReference type="EMBL" id="BART01010941">
    <property type="protein sequence ID" value="GAG78797.1"/>
    <property type="molecule type" value="Genomic_DNA"/>
</dbReference>
<dbReference type="GO" id="GO:0046653">
    <property type="term" value="P:tetrahydrofolate metabolic process"/>
    <property type="evidence" value="ECO:0007669"/>
    <property type="project" value="TreeGrafter"/>
</dbReference>
<dbReference type="GO" id="GO:0005829">
    <property type="term" value="C:cytosol"/>
    <property type="evidence" value="ECO:0007669"/>
    <property type="project" value="TreeGrafter"/>
</dbReference>
<reference evidence="4" key="1">
    <citation type="journal article" date="2014" name="Front. Microbiol.">
        <title>High frequency of phylogenetically diverse reductive dehalogenase-homologous genes in deep subseafloor sedimentary metagenomes.</title>
        <authorList>
            <person name="Kawai M."/>
            <person name="Futagami T."/>
            <person name="Toyoda A."/>
            <person name="Takaki Y."/>
            <person name="Nishi S."/>
            <person name="Hori S."/>
            <person name="Arai W."/>
            <person name="Tsubouchi T."/>
            <person name="Morono Y."/>
            <person name="Uchiyama I."/>
            <person name="Ito T."/>
            <person name="Fujiyama A."/>
            <person name="Inagaki F."/>
            <person name="Takami H."/>
        </authorList>
    </citation>
    <scope>NUCLEOTIDE SEQUENCE</scope>
    <source>
        <strain evidence="4">Expedition CK06-06</strain>
    </source>
</reference>
<dbReference type="GO" id="GO:0008705">
    <property type="term" value="F:methionine synthase activity"/>
    <property type="evidence" value="ECO:0007669"/>
    <property type="project" value="InterPro"/>
</dbReference>
<dbReference type="AlphaFoldDB" id="X1BC27"/>
<protein>
    <recommendedName>
        <fullName evidence="3">AdoMet activation domain-containing protein</fullName>
    </recommendedName>
</protein>
<keyword evidence="1" id="KW-0479">Metal-binding</keyword>
<dbReference type="PANTHER" id="PTHR45833">
    <property type="entry name" value="METHIONINE SYNTHASE"/>
    <property type="match status" value="1"/>
</dbReference>
<gene>
    <name evidence="4" type="ORF">S01H4_23549</name>
</gene>
<dbReference type="GO" id="GO:0050667">
    <property type="term" value="P:homocysteine metabolic process"/>
    <property type="evidence" value="ECO:0007669"/>
    <property type="project" value="TreeGrafter"/>
</dbReference>
<evidence type="ECO:0000259" key="3">
    <source>
        <dbReference type="PROSITE" id="PS50974"/>
    </source>
</evidence>
<sequence length="223" mass="25370">ANSDGDDIILFDDESRKNELGRVCTLRQQWERRGQDTFYALADFIAPVSSRREDYLGAFACTTGHGCEELAEKFDKDHDDYNSIMVKALADRLAEAFAEWLHQRARQEWGFGKQEKLSTDELISEKYREIRPAPGYPACPDHTEKPGLFRLLDAKNVAGMNLTESFAMTPAASVCGLYFGHPESRYFAVDRITREQVESYAARKGMSEPDIERWLAPNLGYDP</sequence>
<dbReference type="InterPro" id="IPR004223">
    <property type="entry name" value="VitB12-dep_Met_synth_activ_dom"/>
</dbReference>
<feature type="domain" description="AdoMet activation" evidence="3">
    <location>
        <begin position="1"/>
        <end position="223"/>
    </location>
</feature>
<dbReference type="PROSITE" id="PS50974">
    <property type="entry name" value="ADOMET_ACTIVATION"/>
    <property type="match status" value="1"/>
</dbReference>
<dbReference type="GO" id="GO:0046872">
    <property type="term" value="F:metal ion binding"/>
    <property type="evidence" value="ECO:0007669"/>
    <property type="project" value="UniProtKB-KW"/>
</dbReference>
<comment type="caution">
    <text evidence="4">The sequence shown here is derived from an EMBL/GenBank/DDBJ whole genome shotgun (WGS) entry which is preliminary data.</text>
</comment>
<evidence type="ECO:0000256" key="2">
    <source>
        <dbReference type="ARBA" id="ARBA00023285"/>
    </source>
</evidence>
<dbReference type="Pfam" id="PF02965">
    <property type="entry name" value="Met_synt_B12"/>
    <property type="match status" value="1"/>
</dbReference>
<evidence type="ECO:0000313" key="4">
    <source>
        <dbReference type="EMBL" id="GAG78797.1"/>
    </source>
</evidence>
<name>X1BC27_9ZZZZ</name>
<dbReference type="PANTHER" id="PTHR45833:SF1">
    <property type="entry name" value="METHIONINE SYNTHASE"/>
    <property type="match status" value="1"/>
</dbReference>
<dbReference type="InterPro" id="IPR037010">
    <property type="entry name" value="VitB12-dep_Met_synth_activ_sf"/>
</dbReference>
<feature type="non-terminal residue" evidence="4">
    <location>
        <position position="1"/>
    </location>
</feature>
<dbReference type="SUPFAM" id="SSF56507">
    <property type="entry name" value="Methionine synthase activation domain-like"/>
    <property type="match status" value="1"/>
</dbReference>
<proteinExistence type="predicted"/>